<evidence type="ECO:0000256" key="1">
    <source>
        <dbReference type="SAM" id="SignalP"/>
    </source>
</evidence>
<dbReference type="HOGENOM" id="CLU_3088488_0_0_1"/>
<proteinExistence type="predicted"/>
<name>U9SLM5_RHIID</name>
<keyword evidence="1" id="KW-0732">Signal</keyword>
<feature type="signal peptide" evidence="1">
    <location>
        <begin position="1"/>
        <end position="16"/>
    </location>
</feature>
<organism evidence="2">
    <name type="scientific">Rhizophagus irregularis (strain DAOM 181602 / DAOM 197198 / MUCL 43194)</name>
    <name type="common">Arbuscular mycorrhizal fungus</name>
    <name type="synonym">Glomus intraradices</name>
    <dbReference type="NCBI Taxonomy" id="747089"/>
    <lineage>
        <taxon>Eukaryota</taxon>
        <taxon>Fungi</taxon>
        <taxon>Fungi incertae sedis</taxon>
        <taxon>Mucoromycota</taxon>
        <taxon>Glomeromycotina</taxon>
        <taxon>Glomeromycetes</taxon>
        <taxon>Glomerales</taxon>
        <taxon>Glomeraceae</taxon>
        <taxon>Rhizophagus</taxon>
    </lineage>
</organism>
<feature type="chain" id="PRO_5004688768" evidence="1">
    <location>
        <begin position="17"/>
        <end position="52"/>
    </location>
</feature>
<protein>
    <submittedName>
        <fullName evidence="2">Uncharacterized protein</fullName>
    </submittedName>
</protein>
<accession>U9SLM5</accession>
<evidence type="ECO:0000313" key="2">
    <source>
        <dbReference type="EMBL" id="ERZ95971.1"/>
    </source>
</evidence>
<sequence length="52" mass="5742">MWILMVLLVSPDAAFCSLDTDLEKLAPAWKPKSQASNASLDGFIRDVNFSID</sequence>
<reference evidence="2" key="1">
    <citation type="submission" date="2013-07" db="EMBL/GenBank/DDBJ databases">
        <title>The genome of an arbuscular mycorrhizal fungus provides insights into the evolution of the oldest plant symbiosis.</title>
        <authorList>
            <consortium name="DOE Joint Genome Institute"/>
            <person name="Tisserant E."/>
            <person name="Malbreil M."/>
            <person name="Kuo A."/>
            <person name="Kohler A."/>
            <person name="Symeonidi A."/>
            <person name="Balestrini R."/>
            <person name="Charron P."/>
            <person name="Duensing N."/>
            <person name="Frei-dit-Frey N."/>
            <person name="Gianinazzi-Pearson V."/>
            <person name="Gilbert B."/>
            <person name="Handa Y."/>
            <person name="Hijri M."/>
            <person name="Kaul R."/>
            <person name="Kawaguchi M."/>
            <person name="Krajinski F."/>
            <person name="Lammers P."/>
            <person name="Lapierre D."/>
            <person name="Masclaux F.G."/>
            <person name="Murat C."/>
            <person name="Morin E."/>
            <person name="Ndikumana S."/>
            <person name="Pagni M."/>
            <person name="Petitpierre D."/>
            <person name="Requena N."/>
            <person name="Rosikiewicz P."/>
            <person name="Riley R."/>
            <person name="Saito K."/>
            <person name="San Clemente H."/>
            <person name="Shapiro H."/>
            <person name="van Tuinen D."/>
            <person name="Becard G."/>
            <person name="Bonfante P."/>
            <person name="Paszkowski U."/>
            <person name="Shachar-Hill Y."/>
            <person name="Young J.P."/>
            <person name="Sanders I.R."/>
            <person name="Henrissat B."/>
            <person name="Rensing S.A."/>
            <person name="Grigoriev I.V."/>
            <person name="Corradi N."/>
            <person name="Roux C."/>
            <person name="Martin F."/>
        </authorList>
    </citation>
    <scope>NUCLEOTIDE SEQUENCE</scope>
    <source>
        <strain evidence="2">DAOM 197198</strain>
    </source>
</reference>
<dbReference type="AlphaFoldDB" id="U9SLM5"/>
<dbReference type="EMBL" id="KI300814">
    <property type="protein sequence ID" value="ERZ95971.1"/>
    <property type="molecule type" value="Genomic_DNA"/>
</dbReference>
<gene>
    <name evidence="2" type="ORF">GLOINDRAFT_13092</name>
</gene>